<sequence>MPRLGHQINMERETSMDAVDEKEVFARIYRGQSEIKKHPSNSHTRVGRWQQQSQLSLADSQKRKMQDWGEGGQVTGRGAKAKGMADACVAPAEVKSDELRVRAGHSEGATPWSMRQWPSMAEHQHFDQWGPRPDEQRLAGSRLGRMATVESGRFGEEVLRITRACWTLHLGTDPSRKGRPLGPMRPPRAI</sequence>
<keyword evidence="3" id="KW-1185">Reference proteome</keyword>
<reference evidence="2" key="2">
    <citation type="journal article" date="2023" name="IMA Fungus">
        <title>Comparative genomic study of the Penicillium genus elucidates a diverse pangenome and 15 lateral gene transfer events.</title>
        <authorList>
            <person name="Petersen C."/>
            <person name="Sorensen T."/>
            <person name="Nielsen M.R."/>
            <person name="Sondergaard T.E."/>
            <person name="Sorensen J.L."/>
            <person name="Fitzpatrick D.A."/>
            <person name="Frisvad J.C."/>
            <person name="Nielsen K.L."/>
        </authorList>
    </citation>
    <scope>NUCLEOTIDE SEQUENCE</scope>
    <source>
        <strain evidence="2">IBT 30761</strain>
    </source>
</reference>
<reference evidence="2" key="1">
    <citation type="submission" date="2022-11" db="EMBL/GenBank/DDBJ databases">
        <authorList>
            <person name="Petersen C."/>
        </authorList>
    </citation>
    <scope>NUCLEOTIDE SEQUENCE</scope>
    <source>
        <strain evidence="2">IBT 30761</strain>
    </source>
</reference>
<evidence type="ECO:0000313" key="2">
    <source>
        <dbReference type="EMBL" id="KAJ5104185.1"/>
    </source>
</evidence>
<dbReference type="RefSeq" id="XP_056477565.1">
    <property type="nucleotide sequence ID" value="XM_056617208.1"/>
</dbReference>
<feature type="region of interest" description="Disordered" evidence="1">
    <location>
        <begin position="171"/>
        <end position="190"/>
    </location>
</feature>
<evidence type="ECO:0000256" key="1">
    <source>
        <dbReference type="SAM" id="MobiDB-lite"/>
    </source>
</evidence>
<organism evidence="2 3">
    <name type="scientific">Penicillium argentinense</name>
    <dbReference type="NCBI Taxonomy" id="1131581"/>
    <lineage>
        <taxon>Eukaryota</taxon>
        <taxon>Fungi</taxon>
        <taxon>Dikarya</taxon>
        <taxon>Ascomycota</taxon>
        <taxon>Pezizomycotina</taxon>
        <taxon>Eurotiomycetes</taxon>
        <taxon>Eurotiomycetidae</taxon>
        <taxon>Eurotiales</taxon>
        <taxon>Aspergillaceae</taxon>
        <taxon>Penicillium</taxon>
    </lineage>
</organism>
<dbReference type="EMBL" id="JAPQKI010000004">
    <property type="protein sequence ID" value="KAJ5104185.1"/>
    <property type="molecule type" value="Genomic_DNA"/>
</dbReference>
<evidence type="ECO:0000313" key="3">
    <source>
        <dbReference type="Proteomes" id="UP001149074"/>
    </source>
</evidence>
<protein>
    <submittedName>
        <fullName evidence="2">Uncharacterized protein</fullName>
    </submittedName>
</protein>
<gene>
    <name evidence="2" type="ORF">N7532_004714</name>
</gene>
<accession>A0A9W9FPX5</accession>
<dbReference type="Proteomes" id="UP001149074">
    <property type="component" value="Unassembled WGS sequence"/>
</dbReference>
<proteinExistence type="predicted"/>
<dbReference type="AlphaFoldDB" id="A0A9W9FPX5"/>
<name>A0A9W9FPX5_9EURO</name>
<comment type="caution">
    <text evidence="2">The sequence shown here is derived from an EMBL/GenBank/DDBJ whole genome shotgun (WGS) entry which is preliminary data.</text>
</comment>
<dbReference type="GeneID" id="81356187"/>